<evidence type="ECO:0000256" key="4">
    <source>
        <dbReference type="ARBA" id="ARBA00022692"/>
    </source>
</evidence>
<dbReference type="InterPro" id="IPR011527">
    <property type="entry name" value="ABC1_TM_dom"/>
</dbReference>
<feature type="transmembrane region" description="Helical" evidence="9">
    <location>
        <begin position="158"/>
        <end position="178"/>
    </location>
</feature>
<feature type="domain" description="ABC transporter" evidence="10">
    <location>
        <begin position="332"/>
        <end position="567"/>
    </location>
</feature>
<dbReference type="Proteomes" id="UP000298381">
    <property type="component" value="Unassembled WGS sequence"/>
</dbReference>
<evidence type="ECO:0000256" key="1">
    <source>
        <dbReference type="ARBA" id="ARBA00004651"/>
    </source>
</evidence>
<dbReference type="GO" id="GO:0015421">
    <property type="term" value="F:ABC-type oligopeptide transporter activity"/>
    <property type="evidence" value="ECO:0007669"/>
    <property type="project" value="TreeGrafter"/>
</dbReference>
<organism evidence="12 13">
    <name type="scientific">Soehngenia longivitae</name>
    <dbReference type="NCBI Taxonomy" id="2562294"/>
    <lineage>
        <taxon>Bacteria</taxon>
        <taxon>Bacillati</taxon>
        <taxon>Bacillota</taxon>
        <taxon>Tissierellia</taxon>
        <taxon>Tissierellales</taxon>
        <taxon>Tissierellaceae</taxon>
        <taxon>Soehngenia</taxon>
    </lineage>
</organism>
<feature type="transmembrane region" description="Helical" evidence="9">
    <location>
        <begin position="278"/>
        <end position="296"/>
    </location>
</feature>
<keyword evidence="6 12" id="KW-0067">ATP-binding</keyword>
<dbReference type="Gene3D" id="1.20.1560.10">
    <property type="entry name" value="ABC transporter type 1, transmembrane domain"/>
    <property type="match status" value="1"/>
</dbReference>
<feature type="transmembrane region" description="Helical" evidence="9">
    <location>
        <begin position="12"/>
        <end position="32"/>
    </location>
</feature>
<dbReference type="InterPro" id="IPR027417">
    <property type="entry name" value="P-loop_NTPase"/>
</dbReference>
<comment type="subcellular location">
    <subcellularLocation>
        <location evidence="1">Cell membrane</location>
        <topology evidence="1">Multi-pass membrane protein</topology>
    </subcellularLocation>
</comment>
<dbReference type="FunFam" id="3.40.50.300:FF:000854">
    <property type="entry name" value="Multidrug ABC transporter ATP-binding protein"/>
    <property type="match status" value="1"/>
</dbReference>
<feature type="transmembrane region" description="Helical" evidence="9">
    <location>
        <begin position="133"/>
        <end position="152"/>
    </location>
</feature>
<evidence type="ECO:0000256" key="7">
    <source>
        <dbReference type="ARBA" id="ARBA00022989"/>
    </source>
</evidence>
<dbReference type="PANTHER" id="PTHR43394:SF1">
    <property type="entry name" value="ATP-BINDING CASSETTE SUB-FAMILY B MEMBER 10, MITOCHONDRIAL"/>
    <property type="match status" value="1"/>
</dbReference>
<keyword evidence="8 9" id="KW-0472">Membrane</keyword>
<keyword evidence="4 9" id="KW-0812">Transmembrane</keyword>
<evidence type="ECO:0000313" key="12">
    <source>
        <dbReference type="EMBL" id="TFZ41360.1"/>
    </source>
</evidence>
<dbReference type="GO" id="GO:0016887">
    <property type="term" value="F:ATP hydrolysis activity"/>
    <property type="evidence" value="ECO:0007669"/>
    <property type="project" value="InterPro"/>
</dbReference>
<evidence type="ECO:0000256" key="5">
    <source>
        <dbReference type="ARBA" id="ARBA00022741"/>
    </source>
</evidence>
<evidence type="ECO:0000256" key="3">
    <source>
        <dbReference type="ARBA" id="ARBA00022475"/>
    </source>
</evidence>
<dbReference type="InterPro" id="IPR039421">
    <property type="entry name" value="Type_1_exporter"/>
</dbReference>
<evidence type="ECO:0000313" key="13">
    <source>
        <dbReference type="Proteomes" id="UP000298381"/>
    </source>
</evidence>
<dbReference type="OrthoDB" id="9762778at2"/>
<dbReference type="CDD" id="cd18548">
    <property type="entry name" value="ABC_6TM_Tm287_like"/>
    <property type="match status" value="1"/>
</dbReference>
<dbReference type="SUPFAM" id="SSF52540">
    <property type="entry name" value="P-loop containing nucleoside triphosphate hydrolases"/>
    <property type="match status" value="1"/>
</dbReference>
<keyword evidence="7 9" id="KW-1133">Transmembrane helix</keyword>
<evidence type="ECO:0000256" key="9">
    <source>
        <dbReference type="SAM" id="Phobius"/>
    </source>
</evidence>
<evidence type="ECO:0000256" key="2">
    <source>
        <dbReference type="ARBA" id="ARBA00022448"/>
    </source>
</evidence>
<evidence type="ECO:0000259" key="11">
    <source>
        <dbReference type="PROSITE" id="PS50929"/>
    </source>
</evidence>
<dbReference type="InterPro" id="IPR003439">
    <property type="entry name" value="ABC_transporter-like_ATP-bd"/>
</dbReference>
<gene>
    <name evidence="12" type="ORF">E4100_01930</name>
</gene>
<dbReference type="SUPFAM" id="SSF90123">
    <property type="entry name" value="ABC transporter transmembrane region"/>
    <property type="match status" value="1"/>
</dbReference>
<dbReference type="Pfam" id="PF00664">
    <property type="entry name" value="ABC_membrane"/>
    <property type="match status" value="1"/>
</dbReference>
<feature type="transmembrane region" description="Helical" evidence="9">
    <location>
        <begin position="238"/>
        <end position="258"/>
    </location>
</feature>
<feature type="transmembrane region" description="Helical" evidence="9">
    <location>
        <begin position="52"/>
        <end position="76"/>
    </location>
</feature>
<protein>
    <submittedName>
        <fullName evidence="12">ABC transporter ATP-binding protein</fullName>
    </submittedName>
</protein>
<dbReference type="GO" id="GO:0005524">
    <property type="term" value="F:ATP binding"/>
    <property type="evidence" value="ECO:0007669"/>
    <property type="project" value="UniProtKB-KW"/>
</dbReference>
<dbReference type="InterPro" id="IPR036640">
    <property type="entry name" value="ABC1_TM_sf"/>
</dbReference>
<reference evidence="12 13" key="1">
    <citation type="submission" date="2019-03" db="EMBL/GenBank/DDBJ databases">
        <title>Draft genome sequence data and analysis of a Fermenting Bacterium, Soehngenia longevitae strain 1933PT, isolated from petroleum reservoir in Azerbaijan.</title>
        <authorList>
            <person name="Grouzdev D.S."/>
            <person name="Bidzhieva S.K."/>
            <person name="Sokolova D.S."/>
            <person name="Tourova T.P."/>
            <person name="Poltaraus A.B."/>
            <person name="Nazina T.N."/>
        </authorList>
    </citation>
    <scope>NUCLEOTIDE SEQUENCE [LARGE SCALE GENOMIC DNA]</scope>
    <source>
        <strain evidence="12 13">1933P</strain>
    </source>
</reference>
<dbReference type="GO" id="GO:0005886">
    <property type="term" value="C:plasma membrane"/>
    <property type="evidence" value="ECO:0007669"/>
    <property type="project" value="UniProtKB-SubCell"/>
</dbReference>
<proteinExistence type="predicted"/>
<dbReference type="PROSITE" id="PS50893">
    <property type="entry name" value="ABC_TRANSPORTER_2"/>
    <property type="match status" value="1"/>
</dbReference>
<dbReference type="AlphaFoldDB" id="A0A4Z0D904"/>
<keyword evidence="3" id="KW-1003">Cell membrane</keyword>
<sequence length="577" mass="64737">MIKLFKNLKSYWKNIVGVLTFTMIGVLCELFLPRLMGNIVDNGVVNGDINYILKTGLQMIIFAIVGTSSMIVSAYLSSKTATGFGRDLRRMVFTKVEGYSLNEMEKLGTSSLITRTTNDINQIQQVAIMSLRMMVRAPLMLIGGFVMAFSTNSTLSRVLLISGPLLLIVIATIGRVAFPFFKKIQEKIDKINKVMREELSGIRVIRAFNKVDFEKKRFEKANKDLTETFLKVTRIMTLVMPLIMIILNFTNVAVIWFGSNLISTNNMEVGQLMAFIQYVMQIMFSLIMVSVIFIMIPRASASATRINEVLELQSDIVDGVEKLPENKEGDILELKDVTFNYFDSETPAVKDISFKVKKGQTTAIIGGTGSGKSTILNLIMRFFEPTSGEILLNGKNIKNISQDELRKHFSLIPQKTVLFTGTIRDNIKMGKEDATDEEIIEALKIAQAYDFVQKNKEGLDYILSQGGKNLSGGQKQRLSIARAIVRRPDFYLFDDSFSALDFKTDKILREELKKVTQNSGVLIVAQRISTIMDAETIVVLDDGEIVGMGNHKELLKSCEVYREIAQSQLGEEALKDE</sequence>
<dbReference type="RefSeq" id="WP_135270312.1">
    <property type="nucleotide sequence ID" value="NZ_SRIB01000002.1"/>
</dbReference>
<keyword evidence="13" id="KW-1185">Reference proteome</keyword>
<evidence type="ECO:0000259" key="10">
    <source>
        <dbReference type="PROSITE" id="PS50893"/>
    </source>
</evidence>
<accession>A0A4Z0D904</accession>
<dbReference type="FunFam" id="1.20.1560.10:FF:000040">
    <property type="entry name" value="Multidrug ABC transporter ATP-binding protein"/>
    <property type="match status" value="1"/>
</dbReference>
<dbReference type="InterPro" id="IPR017871">
    <property type="entry name" value="ABC_transporter-like_CS"/>
</dbReference>
<keyword evidence="2" id="KW-0813">Transport</keyword>
<dbReference type="Pfam" id="PF00005">
    <property type="entry name" value="ABC_tran"/>
    <property type="match status" value="1"/>
</dbReference>
<dbReference type="PROSITE" id="PS00211">
    <property type="entry name" value="ABC_TRANSPORTER_1"/>
    <property type="match status" value="1"/>
</dbReference>
<dbReference type="SMART" id="SM00382">
    <property type="entry name" value="AAA"/>
    <property type="match status" value="1"/>
</dbReference>
<name>A0A4Z0D904_9FIRM</name>
<dbReference type="PANTHER" id="PTHR43394">
    <property type="entry name" value="ATP-DEPENDENT PERMEASE MDL1, MITOCHONDRIAL"/>
    <property type="match status" value="1"/>
</dbReference>
<dbReference type="EMBL" id="SRIB01000002">
    <property type="protein sequence ID" value="TFZ41360.1"/>
    <property type="molecule type" value="Genomic_DNA"/>
</dbReference>
<evidence type="ECO:0000256" key="6">
    <source>
        <dbReference type="ARBA" id="ARBA00022840"/>
    </source>
</evidence>
<evidence type="ECO:0000256" key="8">
    <source>
        <dbReference type="ARBA" id="ARBA00023136"/>
    </source>
</evidence>
<comment type="caution">
    <text evidence="12">The sequence shown here is derived from an EMBL/GenBank/DDBJ whole genome shotgun (WGS) entry which is preliminary data.</text>
</comment>
<feature type="domain" description="ABC transmembrane type-1" evidence="11">
    <location>
        <begin position="16"/>
        <end position="298"/>
    </location>
</feature>
<dbReference type="InterPro" id="IPR003593">
    <property type="entry name" value="AAA+_ATPase"/>
</dbReference>
<dbReference type="Gene3D" id="3.40.50.300">
    <property type="entry name" value="P-loop containing nucleotide triphosphate hydrolases"/>
    <property type="match status" value="1"/>
</dbReference>
<keyword evidence="5" id="KW-0547">Nucleotide-binding</keyword>
<dbReference type="PROSITE" id="PS50929">
    <property type="entry name" value="ABC_TM1F"/>
    <property type="match status" value="1"/>
</dbReference>